<dbReference type="PANTHER" id="PTHR33121:SF79">
    <property type="entry name" value="CYCLIC DI-GMP PHOSPHODIESTERASE PDED-RELATED"/>
    <property type="match status" value="1"/>
</dbReference>
<gene>
    <name evidence="5" type="ORF">JAO78_013585</name>
</gene>
<dbReference type="InterPro" id="IPR042461">
    <property type="entry name" value="LapD_MoxY_peri_C"/>
</dbReference>
<feature type="transmembrane region" description="Helical" evidence="2">
    <location>
        <begin position="7"/>
        <end position="28"/>
    </location>
</feature>
<dbReference type="Gene3D" id="6.20.270.20">
    <property type="entry name" value="LapD/MoxY periplasmic domain"/>
    <property type="match status" value="1"/>
</dbReference>
<feature type="domain" description="EAL" evidence="3">
    <location>
        <begin position="401"/>
        <end position="632"/>
    </location>
</feature>
<evidence type="ECO:0000256" key="2">
    <source>
        <dbReference type="SAM" id="Phobius"/>
    </source>
</evidence>
<keyword evidence="2" id="KW-0812">Transmembrane</keyword>
<keyword evidence="1" id="KW-0175">Coiled coil</keyword>
<reference evidence="5 6" key="1">
    <citation type="submission" date="2021-10" db="EMBL/GenBank/DDBJ databases">
        <title>Alishewanella koreense sp. nov. isolated from seawater of southwestern coast in South Korea and the proposal for the reclassification of Rheinheimera perlucida and Rheinheimera tuosuensis as Arsukibacterium perlucida and Arsukibacterium tuosuensis.</title>
        <authorList>
            <person name="Kim K.H."/>
            <person name="Ruan W."/>
            <person name="Kim K.R."/>
            <person name="Baek J.H."/>
            <person name="Jeon C.O."/>
        </authorList>
    </citation>
    <scope>NUCLEOTIDE SEQUENCE [LARGE SCALE GENOMIC DNA]</scope>
    <source>
        <strain evidence="5 6">16-MA</strain>
    </source>
</reference>
<dbReference type="InterPro" id="IPR043128">
    <property type="entry name" value="Rev_trsase/Diguanyl_cyclase"/>
</dbReference>
<dbReference type="Pfam" id="PF00563">
    <property type="entry name" value="EAL"/>
    <property type="match status" value="1"/>
</dbReference>
<feature type="coiled-coil region" evidence="1">
    <location>
        <begin position="202"/>
        <end position="233"/>
    </location>
</feature>
<evidence type="ECO:0000259" key="3">
    <source>
        <dbReference type="PROSITE" id="PS50883"/>
    </source>
</evidence>
<dbReference type="SMART" id="SM00052">
    <property type="entry name" value="EAL"/>
    <property type="match status" value="1"/>
</dbReference>
<dbReference type="InterPro" id="IPR035919">
    <property type="entry name" value="EAL_sf"/>
</dbReference>
<keyword evidence="2" id="KW-1133">Transmembrane helix</keyword>
<evidence type="ECO:0000313" key="5">
    <source>
        <dbReference type="EMBL" id="MCB5227844.1"/>
    </source>
</evidence>
<feature type="transmembrane region" description="Helical" evidence="2">
    <location>
        <begin position="150"/>
        <end position="169"/>
    </location>
</feature>
<dbReference type="Proteomes" id="UP000633814">
    <property type="component" value="Unassembled WGS sequence"/>
</dbReference>
<keyword evidence="2" id="KW-0472">Membrane</keyword>
<accession>A0ABS8C681</accession>
<evidence type="ECO:0000313" key="6">
    <source>
        <dbReference type="Proteomes" id="UP000633814"/>
    </source>
</evidence>
<dbReference type="InterPro" id="IPR029787">
    <property type="entry name" value="Nucleotide_cyclase"/>
</dbReference>
<feature type="domain" description="HAMP" evidence="4">
    <location>
        <begin position="170"/>
        <end position="221"/>
    </location>
</feature>
<dbReference type="SUPFAM" id="SSF141868">
    <property type="entry name" value="EAL domain-like"/>
    <property type="match status" value="1"/>
</dbReference>
<name>A0ABS8C681_9ALTE</name>
<dbReference type="SMART" id="SM00267">
    <property type="entry name" value="GGDEF"/>
    <property type="match status" value="1"/>
</dbReference>
<protein>
    <submittedName>
        <fullName evidence="5">EAL domain-containing protein</fullName>
    </submittedName>
</protein>
<organism evidence="5 6">
    <name type="scientific">Alishewanella maricola</name>
    <dbReference type="NCBI Taxonomy" id="2795740"/>
    <lineage>
        <taxon>Bacteria</taxon>
        <taxon>Pseudomonadati</taxon>
        <taxon>Pseudomonadota</taxon>
        <taxon>Gammaproteobacteria</taxon>
        <taxon>Alteromonadales</taxon>
        <taxon>Alteromonadaceae</taxon>
        <taxon>Alishewanella</taxon>
    </lineage>
</organism>
<dbReference type="EMBL" id="JAEINI020000011">
    <property type="protein sequence ID" value="MCB5227844.1"/>
    <property type="molecule type" value="Genomic_DNA"/>
</dbReference>
<dbReference type="RefSeq" id="WP_226751908.1">
    <property type="nucleotide sequence ID" value="NZ_JAEINI020000011.1"/>
</dbReference>
<dbReference type="Gene3D" id="3.20.20.450">
    <property type="entry name" value="EAL domain"/>
    <property type="match status" value="1"/>
</dbReference>
<dbReference type="InterPro" id="IPR003660">
    <property type="entry name" value="HAMP_dom"/>
</dbReference>
<dbReference type="Pfam" id="PF16448">
    <property type="entry name" value="LapD_MoxY_N"/>
    <property type="match status" value="1"/>
</dbReference>
<dbReference type="InterPro" id="IPR001633">
    <property type="entry name" value="EAL_dom"/>
</dbReference>
<dbReference type="Gene3D" id="3.30.70.270">
    <property type="match status" value="1"/>
</dbReference>
<evidence type="ECO:0000259" key="4">
    <source>
        <dbReference type="PROSITE" id="PS50885"/>
    </source>
</evidence>
<dbReference type="PROSITE" id="PS50883">
    <property type="entry name" value="EAL"/>
    <property type="match status" value="1"/>
</dbReference>
<keyword evidence="6" id="KW-1185">Reference proteome</keyword>
<dbReference type="InterPro" id="IPR032244">
    <property type="entry name" value="LapD_MoxY_N"/>
</dbReference>
<proteinExistence type="predicted"/>
<dbReference type="PANTHER" id="PTHR33121">
    <property type="entry name" value="CYCLIC DI-GMP PHOSPHODIESTERASE PDEF"/>
    <property type="match status" value="1"/>
</dbReference>
<comment type="caution">
    <text evidence="5">The sequence shown here is derived from an EMBL/GenBank/DDBJ whole genome shotgun (WGS) entry which is preliminary data.</text>
</comment>
<dbReference type="Pfam" id="PF00990">
    <property type="entry name" value="GGDEF"/>
    <property type="match status" value="1"/>
</dbReference>
<sequence length="632" mass="70351">MSLIKQLWIGIIVIVLLAFGSSFFISAYQSKSYLAEQLQVKNIDNATGMALSLSQMDKDLTTIELMLSAQFDTGYYRRITLKDVAGNTLTEFTLSPQPVAVPDWFASLLAFNVKPGIAQIQDGWQRYGSIELESQTDYSLTALWHITQDLALGFLLIAIFCGVVGSFLLKRVSRPLNQVVNHAEALGNRQFITSEEPSTFELKRLVAAMNRLTSRVRSMLEQEQKQLDRLQKQHELDDVTGAFNRDYCANWLDSYFGNIEHSELSCVLLLRVSELHELNLQLGHAKTDLWLKQLIAEVQQYSGMRLVSRLNGSDFFLVVDQLASTAELTEQLLNQLNQNCKVSPDTVNAPVLLVGMSLDTVTSRQQTLAQLDALLVEVEASPQLQSKTLLDAKPYADLADATDWLKALQQAVTSDSISSTIYPVQLRDSRVMHQEAMLKMKIDGHWLSATQVLGWARRYHYTSQLDIAMLKHALLLLQEDKALNLALNISDLTLLDVATHYELLTLLQAVEPSIRVRLALEFDERLVVKQPLLFSRFAAALTSLSVNVGLQKCGFAINAIQDLEKLGIDYLKIDAALVRRYQNTESAHLLSGLIKLAHTLSLTVIAEGVSASADIEGLLELGFDGLTGPAIT</sequence>
<dbReference type="InterPro" id="IPR050706">
    <property type="entry name" value="Cyclic-di-GMP_PDE-like"/>
</dbReference>
<dbReference type="Gene3D" id="3.30.110.200">
    <property type="match status" value="1"/>
</dbReference>
<evidence type="ECO:0000256" key="1">
    <source>
        <dbReference type="SAM" id="Coils"/>
    </source>
</evidence>
<dbReference type="InterPro" id="IPR000160">
    <property type="entry name" value="GGDEF_dom"/>
</dbReference>
<dbReference type="PROSITE" id="PS50885">
    <property type="entry name" value="HAMP"/>
    <property type="match status" value="1"/>
</dbReference>
<dbReference type="CDD" id="cd01948">
    <property type="entry name" value="EAL"/>
    <property type="match status" value="1"/>
</dbReference>
<dbReference type="SUPFAM" id="SSF55073">
    <property type="entry name" value="Nucleotide cyclase"/>
    <property type="match status" value="1"/>
</dbReference>